<evidence type="ECO:0000313" key="2">
    <source>
        <dbReference type="EMBL" id="CRL44623.1"/>
    </source>
</evidence>
<gene>
    <name evidence="2" type="ORF">SGGMMB4_01820</name>
</gene>
<protein>
    <submittedName>
        <fullName evidence="2">Uncharacterized protein</fullName>
    </submittedName>
</protein>
<reference evidence="2 3" key="1">
    <citation type="submission" date="2015-05" db="EMBL/GenBank/DDBJ databases">
        <authorList>
            <person name="Goodhead I."/>
        </authorList>
    </citation>
    <scope>NUCLEOTIDE SEQUENCE [LARGE SCALE GENOMIC DNA]</scope>
    <source>
        <strain evidence="3">morsitans</strain>
    </source>
</reference>
<dbReference type="EMBL" id="LN854557">
    <property type="protein sequence ID" value="CRL44623.1"/>
    <property type="molecule type" value="Genomic_DNA"/>
</dbReference>
<dbReference type="RefSeq" id="WP_148203408.1">
    <property type="nucleotide sequence ID" value="NC_007712.1"/>
</dbReference>
<dbReference type="AlphaFoldDB" id="A0A193QHM1"/>
<name>A0A193QHM1_SODGM</name>
<accession>A0A193QHM1</accession>
<dbReference type="Proteomes" id="UP000245838">
    <property type="component" value="Chromosome sggmmb4_Chromosome"/>
</dbReference>
<evidence type="ECO:0000256" key="1">
    <source>
        <dbReference type="SAM" id="MobiDB-lite"/>
    </source>
</evidence>
<proteinExistence type="predicted"/>
<organism evidence="2 3">
    <name type="scientific">Sodalis glossinidius (strain morsitans)</name>
    <dbReference type="NCBI Taxonomy" id="343509"/>
    <lineage>
        <taxon>Bacteria</taxon>
        <taxon>Pseudomonadati</taxon>
        <taxon>Pseudomonadota</taxon>
        <taxon>Gammaproteobacteria</taxon>
        <taxon>Enterobacterales</taxon>
        <taxon>Bruguierivoracaceae</taxon>
        <taxon>Sodalis</taxon>
    </lineage>
</organism>
<sequence>MRPQPCIESHSTRVMDNQTVLYQQTFRFTDIDFLTADDPLSRPAMLPPGQSYSSHIHIAREDRSPLLQEAPSTGSETITRRYDSYHRLVSEEHLTDIMQNNQRKRSEHLILSNLPVSRR</sequence>
<feature type="region of interest" description="Disordered" evidence="1">
    <location>
        <begin position="99"/>
        <end position="119"/>
    </location>
</feature>
<evidence type="ECO:0000313" key="3">
    <source>
        <dbReference type="Proteomes" id="UP000245838"/>
    </source>
</evidence>